<evidence type="ECO:0000256" key="17">
    <source>
        <dbReference type="PIRSR" id="PIRSR637359-2"/>
    </source>
</evidence>
<dbReference type="EC" id="2.8.2.8" evidence="5"/>
<feature type="binding site" evidence="17">
    <location>
        <begin position="844"/>
        <end position="848"/>
    </location>
    <ligand>
        <name>3'-phosphoadenylyl sulfate</name>
        <dbReference type="ChEBI" id="CHEBI:58339"/>
    </ligand>
</feature>
<keyword evidence="12 19" id="KW-0472">Membrane</keyword>
<keyword evidence="9" id="KW-0735">Signal-anchor</keyword>
<comment type="pathway">
    <text evidence="2">Glycan metabolism; heparin biosynthesis.</text>
</comment>
<evidence type="ECO:0000256" key="14">
    <source>
        <dbReference type="ARBA" id="ARBA00023180"/>
    </source>
</evidence>
<keyword evidence="14" id="KW-0325">Glycoprotein</keyword>
<keyword evidence="7 19" id="KW-0812">Transmembrane</keyword>
<dbReference type="FunFam" id="3.40.50.300:FF:000176">
    <property type="entry name" value="bifunctional heparan sulfate N-deacetylase/N-sulfotransferase 1"/>
    <property type="match status" value="1"/>
</dbReference>
<evidence type="ECO:0000256" key="16">
    <source>
        <dbReference type="PIRSR" id="PIRSR637359-1"/>
    </source>
</evidence>
<dbReference type="GO" id="GO:0019213">
    <property type="term" value="F:deacetylase activity"/>
    <property type="evidence" value="ECO:0007669"/>
    <property type="project" value="TreeGrafter"/>
</dbReference>
<dbReference type="InterPro" id="IPR056793">
    <property type="entry name" value="HSNSD_N"/>
</dbReference>
<reference evidence="23 24" key="1">
    <citation type="submission" date="2023-03" db="EMBL/GenBank/DDBJ databases">
        <title>Genome insight into feeding habits of ladybird beetles.</title>
        <authorList>
            <person name="Li H.-S."/>
            <person name="Huang Y.-H."/>
            <person name="Pang H."/>
        </authorList>
    </citation>
    <scope>NUCLEOTIDE SEQUENCE [LARGE SCALE GENOMIC DNA]</scope>
    <source>
        <strain evidence="23">SYSU_2023b</strain>
        <tissue evidence="23">Whole body</tissue>
    </source>
</reference>
<feature type="binding site" evidence="17">
    <location>
        <position position="724"/>
    </location>
    <ligand>
        <name>3'-phosphoadenylyl sulfate</name>
        <dbReference type="ChEBI" id="CHEBI:58339"/>
    </ligand>
</feature>
<protein>
    <recommendedName>
        <fullName evidence="5">[heparan sulfate]-glucosamine N-sulfotransferase</fullName>
        <ecNumber evidence="5">2.8.2.8</ecNumber>
    </recommendedName>
</protein>
<keyword evidence="13 18" id="KW-1015">Disulfide bond</keyword>
<dbReference type="AlphaFoldDB" id="A0AAW1TM31"/>
<evidence type="ECO:0000256" key="10">
    <source>
        <dbReference type="ARBA" id="ARBA00022989"/>
    </source>
</evidence>
<comment type="caution">
    <text evidence="23">The sequence shown here is derived from an EMBL/GenBank/DDBJ whole genome shotgun (WGS) entry which is preliminary data.</text>
</comment>
<sequence length="895" mass="103943">MGDRKITRLINKIYEIASLSRRRKKNSWILKHTTLKKCVFSIILISVLLIIMYWKRINSPYLAHFIQKSTRPEPNIRCGLINGPRISKSHVHKTEAQLRSYPKVLVFVETAFSKLGRDIAELLVHTRIKYKVEVAGKSLPVLTNLDKGRYGVIVFENFSKYLEMDNWNRELLDKYCREYLVGIIGFIPPNEETYVGSQLKGFPLFIHTNLRLKDAALNPTSQILRLTRAGETAWGDLPGNDWTVFQANHSTYEPLAWAYKNDYFQPTEGEIKTPLTTVLQDHGLFDNIQRVIFGSGLKFWLHRLLFLDSLSYLSHGQLSLSLSRIFLVDIDDIFVGEIGTRLKADDVRALINTQSRIQEMVPGFKFNLGFSGKYFHHGNSEEDEGDNVILENIDKFMWFSHMWNHLQPHLYDNLTFLMEDMTLNKNFAKLKGIPTDSGYSVAPHHSGVYPVHEILYTAWKKVWNIRVTSTEEYPHLRPARLRRGFIHRNMMVLPRQTCGLFTHTMMIDKYPGGRMKLDESIQGGELFQTIVYNPINIFMTHMSNYGNDRLGLYTFESVVKFIRCWTNIHITSAPPLQIAETYFKLYPSEVDPIWGNPCLDTRHQKIWSKNKSCESLPKFLVIGPQKTGTTALYTFLSLHPAIASNTPSTDTFEEIQFFNAHNYLRGLDWYMNFFPVNANSTTKYYFEKSATYFDGELVPRRVHALLPYAKLITILISPAKRAYSWYQHIRAHGDTSANNYTFHQVITATDTAPKPLRDLRNRCLNPGKYAQHLERWLTYFAPQNLHIIDGEILKSNPVEVMNELQKFLKIAPFMNYTEHLRFDSKKGFYCQVKNDRPKCLGRSKGRQYPPMDDKSQKFLQRYYVSHNTALVKLMKRIGIRTVPNWLKDDLSDSKT</sequence>
<dbReference type="GO" id="GO:0015016">
    <property type="term" value="F:heparan sulfate N-sulfotransferase activity"/>
    <property type="evidence" value="ECO:0007669"/>
    <property type="project" value="UniProtKB-EC"/>
</dbReference>
<keyword evidence="6" id="KW-0808">Transferase</keyword>
<keyword evidence="24" id="KW-1185">Reference proteome</keyword>
<proteinExistence type="inferred from homology"/>
<evidence type="ECO:0000313" key="24">
    <source>
        <dbReference type="Proteomes" id="UP001431783"/>
    </source>
</evidence>
<dbReference type="EMBL" id="JARQZJ010000001">
    <property type="protein sequence ID" value="KAK9869670.1"/>
    <property type="molecule type" value="Genomic_DNA"/>
</dbReference>
<evidence type="ECO:0000256" key="2">
    <source>
        <dbReference type="ARBA" id="ARBA00004841"/>
    </source>
</evidence>
<evidence type="ECO:0000259" key="20">
    <source>
        <dbReference type="Pfam" id="PF00685"/>
    </source>
</evidence>
<dbReference type="Gene3D" id="3.40.50.300">
    <property type="entry name" value="P-loop containing nucleotide triphosphate hydrolases"/>
    <property type="match status" value="1"/>
</dbReference>
<dbReference type="PANTHER" id="PTHR10605">
    <property type="entry name" value="HEPARAN SULFATE SULFOTRANSFERASE"/>
    <property type="match status" value="1"/>
</dbReference>
<feature type="disulfide bond" evidence="18">
    <location>
        <begin position="830"/>
        <end position="839"/>
    </location>
</feature>
<dbReference type="Proteomes" id="UP001431783">
    <property type="component" value="Unassembled WGS sequence"/>
</dbReference>
<evidence type="ECO:0000256" key="19">
    <source>
        <dbReference type="SAM" id="Phobius"/>
    </source>
</evidence>
<organism evidence="23 24">
    <name type="scientific">Henosepilachna vigintioctopunctata</name>
    <dbReference type="NCBI Taxonomy" id="420089"/>
    <lineage>
        <taxon>Eukaryota</taxon>
        <taxon>Metazoa</taxon>
        <taxon>Ecdysozoa</taxon>
        <taxon>Arthropoda</taxon>
        <taxon>Hexapoda</taxon>
        <taxon>Insecta</taxon>
        <taxon>Pterygota</taxon>
        <taxon>Neoptera</taxon>
        <taxon>Endopterygota</taxon>
        <taxon>Coleoptera</taxon>
        <taxon>Polyphaga</taxon>
        <taxon>Cucujiformia</taxon>
        <taxon>Coccinelloidea</taxon>
        <taxon>Coccinellidae</taxon>
        <taxon>Epilachninae</taxon>
        <taxon>Epilachnini</taxon>
        <taxon>Henosepilachna</taxon>
    </lineage>
</organism>
<feature type="active site" description="For sulfotransferase activity" evidence="16">
    <location>
        <position position="626"/>
    </location>
</feature>
<dbReference type="SUPFAM" id="SSF52540">
    <property type="entry name" value="P-loop containing nucleoside triphosphate hydrolases"/>
    <property type="match status" value="1"/>
</dbReference>
<name>A0AAW1TM31_9CUCU</name>
<dbReference type="GO" id="GO:0000139">
    <property type="term" value="C:Golgi membrane"/>
    <property type="evidence" value="ECO:0007669"/>
    <property type="project" value="UniProtKB-SubCell"/>
</dbReference>
<dbReference type="GO" id="GO:0016787">
    <property type="term" value="F:hydrolase activity"/>
    <property type="evidence" value="ECO:0007669"/>
    <property type="project" value="UniProtKB-KW"/>
</dbReference>
<evidence type="ECO:0000256" key="6">
    <source>
        <dbReference type="ARBA" id="ARBA00022679"/>
    </source>
</evidence>
<evidence type="ECO:0000256" key="5">
    <source>
        <dbReference type="ARBA" id="ARBA00012979"/>
    </source>
</evidence>
<feature type="domain" description="Sulfotransferase" evidence="20">
    <location>
        <begin position="617"/>
        <end position="864"/>
    </location>
</feature>
<dbReference type="InterPro" id="IPR000863">
    <property type="entry name" value="Sulfotransferase_dom"/>
</dbReference>
<feature type="transmembrane region" description="Helical" evidence="19">
    <location>
        <begin position="34"/>
        <end position="54"/>
    </location>
</feature>
<keyword evidence="11" id="KW-0333">Golgi apparatus</keyword>
<evidence type="ECO:0000256" key="9">
    <source>
        <dbReference type="ARBA" id="ARBA00022968"/>
    </source>
</evidence>
<evidence type="ECO:0000256" key="4">
    <source>
        <dbReference type="ARBA" id="ARBA00010420"/>
    </source>
</evidence>
<evidence type="ECO:0000256" key="12">
    <source>
        <dbReference type="ARBA" id="ARBA00023136"/>
    </source>
</evidence>
<evidence type="ECO:0000256" key="18">
    <source>
        <dbReference type="PIRSR" id="PIRSR637359-3"/>
    </source>
</evidence>
<dbReference type="InterPro" id="IPR027417">
    <property type="entry name" value="P-loop_NTPase"/>
</dbReference>
<keyword evidence="8" id="KW-0378">Hydrolase</keyword>
<evidence type="ECO:0000256" key="1">
    <source>
        <dbReference type="ARBA" id="ARBA00004323"/>
    </source>
</evidence>
<evidence type="ECO:0000256" key="8">
    <source>
        <dbReference type="ARBA" id="ARBA00022801"/>
    </source>
</evidence>
<comment type="subcellular location">
    <subcellularLocation>
        <location evidence="1">Golgi apparatus membrane</location>
        <topology evidence="1">Single-pass type II membrane protein</topology>
    </subcellularLocation>
</comment>
<dbReference type="InterPro" id="IPR037359">
    <property type="entry name" value="NST/OST"/>
</dbReference>
<feature type="domain" description="Heparan sulfate-N-deacetylase N-terminal" evidence="22">
    <location>
        <begin position="102"/>
        <end position="313"/>
    </location>
</feature>
<gene>
    <name evidence="23" type="ORF">WA026_003418</name>
</gene>
<evidence type="ECO:0000259" key="21">
    <source>
        <dbReference type="Pfam" id="PF12062"/>
    </source>
</evidence>
<comment type="pathway">
    <text evidence="3">Glycan metabolism; heparan sulfate biosynthesis.</text>
</comment>
<feature type="domain" description="Heparan sulphate-N-deacetylase deacetylase" evidence="21">
    <location>
        <begin position="324"/>
        <end position="527"/>
    </location>
</feature>
<evidence type="ECO:0000256" key="13">
    <source>
        <dbReference type="ARBA" id="ARBA00023157"/>
    </source>
</evidence>
<evidence type="ECO:0000256" key="11">
    <source>
        <dbReference type="ARBA" id="ARBA00023034"/>
    </source>
</evidence>
<accession>A0AAW1TM31</accession>
<keyword evidence="10 19" id="KW-1133">Transmembrane helix</keyword>
<comment type="similarity">
    <text evidence="4">Belongs to the sulfotransferase 1 family. NDST subfamily.</text>
</comment>
<evidence type="ECO:0000256" key="15">
    <source>
        <dbReference type="ARBA" id="ARBA00023268"/>
    </source>
</evidence>
<dbReference type="Pfam" id="PF00685">
    <property type="entry name" value="Sulfotransfer_1"/>
    <property type="match status" value="1"/>
</dbReference>
<evidence type="ECO:0000259" key="22">
    <source>
        <dbReference type="Pfam" id="PF25119"/>
    </source>
</evidence>
<evidence type="ECO:0000256" key="7">
    <source>
        <dbReference type="ARBA" id="ARBA00022692"/>
    </source>
</evidence>
<evidence type="ECO:0000313" key="23">
    <source>
        <dbReference type="EMBL" id="KAK9869670.1"/>
    </source>
</evidence>
<feature type="binding site" evidence="17">
    <location>
        <position position="829"/>
    </location>
    <ligand>
        <name>3'-phosphoadenylyl sulfate</name>
        <dbReference type="ChEBI" id="CHEBI:58339"/>
    </ligand>
</feature>
<dbReference type="Pfam" id="PF12062">
    <property type="entry name" value="HSNSD-CE"/>
    <property type="match status" value="1"/>
</dbReference>
<dbReference type="Pfam" id="PF25119">
    <property type="entry name" value="HSNSD_N"/>
    <property type="match status" value="1"/>
</dbReference>
<dbReference type="PANTHER" id="PTHR10605:SF56">
    <property type="entry name" value="BIFUNCTIONAL HEPARAN SULFATE N-DEACETYLASE_N-SULFOTRANSFERASE"/>
    <property type="match status" value="1"/>
</dbReference>
<keyword evidence="15" id="KW-0511">Multifunctional enzyme</keyword>
<dbReference type="InterPro" id="IPR021930">
    <property type="entry name" value="Heparan_SO4_deacetylase_dom"/>
</dbReference>
<evidence type="ECO:0000256" key="3">
    <source>
        <dbReference type="ARBA" id="ARBA00005093"/>
    </source>
</evidence>